<feature type="domain" description="BPTI/Kunitz inhibitor" evidence="5">
    <location>
        <begin position="85"/>
        <end position="151"/>
    </location>
</feature>
<dbReference type="PROSITE" id="PS50279">
    <property type="entry name" value="BPTI_KUNITZ_2"/>
    <property type="match status" value="2"/>
</dbReference>
<dbReference type="SMART" id="SM00131">
    <property type="entry name" value="KU"/>
    <property type="match status" value="2"/>
</dbReference>
<organism evidence="6 7">
    <name type="scientific">Amblyomma americanum</name>
    <name type="common">Lone star tick</name>
    <dbReference type="NCBI Taxonomy" id="6943"/>
    <lineage>
        <taxon>Eukaryota</taxon>
        <taxon>Metazoa</taxon>
        <taxon>Ecdysozoa</taxon>
        <taxon>Arthropoda</taxon>
        <taxon>Chelicerata</taxon>
        <taxon>Arachnida</taxon>
        <taxon>Acari</taxon>
        <taxon>Parasitiformes</taxon>
        <taxon>Ixodida</taxon>
        <taxon>Ixodoidea</taxon>
        <taxon>Ixodidae</taxon>
        <taxon>Amblyomminae</taxon>
        <taxon>Amblyomma</taxon>
    </lineage>
</organism>
<protein>
    <recommendedName>
        <fullName evidence="5">BPTI/Kunitz inhibitor domain-containing protein</fullName>
    </recommendedName>
</protein>
<dbReference type="Pfam" id="PF00014">
    <property type="entry name" value="Kunitz_BPTI"/>
    <property type="match status" value="1"/>
</dbReference>
<dbReference type="SUPFAM" id="SSF57362">
    <property type="entry name" value="BPTI-like"/>
    <property type="match status" value="2"/>
</dbReference>
<sequence>MQGLFVCAFWLALEASVISRPEMLAEPKSNKNKCVMPTNDYDGRCLARVPRYFFNKTAGVCQYILWNGCLSDGLFEKRFECAKQCGNQYEEGDVCLLYRPGVCTRESYQVRSRYFYNHTTKECKQYYMCENMGPELSANSFHSLVFCKMHCSGFVMPQNASAVAEKLRRLGRLPFKELFQSPYKQ</sequence>
<evidence type="ECO:0000259" key="5">
    <source>
        <dbReference type="PROSITE" id="PS50279"/>
    </source>
</evidence>
<proteinExistence type="predicted"/>
<dbReference type="InterPro" id="IPR050098">
    <property type="entry name" value="TFPI/VKTCI-like"/>
</dbReference>
<dbReference type="AlphaFoldDB" id="A0AAQ4DUB7"/>
<feature type="signal peptide" evidence="4">
    <location>
        <begin position="1"/>
        <end position="19"/>
    </location>
</feature>
<dbReference type="GO" id="GO:0005615">
    <property type="term" value="C:extracellular space"/>
    <property type="evidence" value="ECO:0007669"/>
    <property type="project" value="TreeGrafter"/>
</dbReference>
<evidence type="ECO:0000256" key="2">
    <source>
        <dbReference type="ARBA" id="ARBA00022900"/>
    </source>
</evidence>
<name>A0AAQ4DUB7_AMBAM</name>
<reference evidence="6 7" key="1">
    <citation type="journal article" date="2023" name="Arcadia Sci">
        <title>De novo assembly of a long-read Amblyomma americanum tick genome.</title>
        <authorList>
            <person name="Chou S."/>
            <person name="Poskanzer K.E."/>
            <person name="Rollins M."/>
            <person name="Thuy-Boun P.S."/>
        </authorList>
    </citation>
    <scope>NUCLEOTIDE SEQUENCE [LARGE SCALE GENOMIC DNA]</scope>
    <source>
        <strain evidence="6">F_SG_1</strain>
        <tissue evidence="6">Salivary glands</tissue>
    </source>
</reference>
<dbReference type="Gene3D" id="4.10.410.10">
    <property type="entry name" value="Pancreatic trypsin inhibitor Kunitz domain"/>
    <property type="match status" value="2"/>
</dbReference>
<evidence type="ECO:0000256" key="4">
    <source>
        <dbReference type="SAM" id="SignalP"/>
    </source>
</evidence>
<dbReference type="PANTHER" id="PTHR10083">
    <property type="entry name" value="KUNITZ-TYPE PROTEASE INHIBITOR-RELATED"/>
    <property type="match status" value="1"/>
</dbReference>
<feature type="domain" description="BPTI/Kunitz inhibitor" evidence="5">
    <location>
        <begin position="34"/>
        <end position="85"/>
    </location>
</feature>
<dbReference type="Proteomes" id="UP001321473">
    <property type="component" value="Unassembled WGS sequence"/>
</dbReference>
<feature type="chain" id="PRO_5043034161" description="BPTI/Kunitz inhibitor domain-containing protein" evidence="4">
    <location>
        <begin position="20"/>
        <end position="185"/>
    </location>
</feature>
<keyword evidence="2" id="KW-0722">Serine protease inhibitor</keyword>
<dbReference type="InterPro" id="IPR036880">
    <property type="entry name" value="Kunitz_BPTI_sf"/>
</dbReference>
<evidence type="ECO:0000256" key="1">
    <source>
        <dbReference type="ARBA" id="ARBA00022690"/>
    </source>
</evidence>
<dbReference type="InterPro" id="IPR002223">
    <property type="entry name" value="Kunitz_BPTI"/>
</dbReference>
<dbReference type="GO" id="GO:0004867">
    <property type="term" value="F:serine-type endopeptidase inhibitor activity"/>
    <property type="evidence" value="ECO:0007669"/>
    <property type="project" value="UniProtKB-KW"/>
</dbReference>
<dbReference type="PANTHER" id="PTHR10083:SF374">
    <property type="entry name" value="BPTI_KUNITZ INHIBITOR DOMAIN-CONTAINING PROTEIN"/>
    <property type="match status" value="1"/>
</dbReference>
<evidence type="ECO:0000256" key="3">
    <source>
        <dbReference type="ARBA" id="ARBA00023157"/>
    </source>
</evidence>
<comment type="caution">
    <text evidence="6">The sequence shown here is derived from an EMBL/GenBank/DDBJ whole genome shotgun (WGS) entry which is preliminary data.</text>
</comment>
<keyword evidence="3" id="KW-1015">Disulfide bond</keyword>
<evidence type="ECO:0000313" key="7">
    <source>
        <dbReference type="Proteomes" id="UP001321473"/>
    </source>
</evidence>
<keyword evidence="7" id="KW-1185">Reference proteome</keyword>
<accession>A0AAQ4DUB7</accession>
<dbReference type="EMBL" id="JARKHS020026740">
    <property type="protein sequence ID" value="KAK8766057.1"/>
    <property type="molecule type" value="Genomic_DNA"/>
</dbReference>
<keyword evidence="1" id="KW-0646">Protease inhibitor</keyword>
<gene>
    <name evidence="6" type="ORF">V5799_007162</name>
</gene>
<evidence type="ECO:0000313" key="6">
    <source>
        <dbReference type="EMBL" id="KAK8766057.1"/>
    </source>
</evidence>
<keyword evidence="4" id="KW-0732">Signal</keyword>